<sequence>MAQVLPASVEVQFPTGEEGALNPVQEDAVALNLGLLSGPILSGIGAHLHAKLNNGETYEELRVSPTSNEAIAPGHVQSRPTPESMEPDSQIGAGSAVHIPIGAPSPVDVVSSGDQIRDSFLKLSLGTTETSDNPFHYVYQIRLLDALDPAKLPRSLRRLQRRSDWRVWNASICDHLKTWKIYGFILPPDELPGPGASETEEDPWLLPIPRPKLGDNPSDDDLRVHTVWEEFDGLAQRLLLWGLSQTAFEVINGTTQLSEVKEITAAVIYRHIRHFYSCDPWWFGKDQWESACALPSRDYVKGYLEAYYNLVADVNESAYQVDADLMITTFLRKLPLELGYIHEDYMRARIKDRRPMVFGDVRVWVDEALEGYRVLNAGRTPKLKK</sequence>
<evidence type="ECO:0000256" key="1">
    <source>
        <dbReference type="SAM" id="MobiDB-lite"/>
    </source>
</evidence>
<dbReference type="EMBL" id="JACGCI010000104">
    <property type="protein sequence ID" value="KAF6745596.1"/>
    <property type="molecule type" value="Genomic_DNA"/>
</dbReference>
<organism evidence="2 3">
    <name type="scientific">Ephemerocybe angulata</name>
    <dbReference type="NCBI Taxonomy" id="980116"/>
    <lineage>
        <taxon>Eukaryota</taxon>
        <taxon>Fungi</taxon>
        <taxon>Dikarya</taxon>
        <taxon>Basidiomycota</taxon>
        <taxon>Agaricomycotina</taxon>
        <taxon>Agaricomycetes</taxon>
        <taxon>Agaricomycetidae</taxon>
        <taxon>Agaricales</taxon>
        <taxon>Agaricineae</taxon>
        <taxon>Psathyrellaceae</taxon>
        <taxon>Ephemerocybe</taxon>
    </lineage>
</organism>
<reference evidence="2 3" key="1">
    <citation type="submission" date="2020-07" db="EMBL/GenBank/DDBJ databases">
        <title>Comparative genomics of pyrophilous fungi reveals a link between fire events and developmental genes.</title>
        <authorList>
            <consortium name="DOE Joint Genome Institute"/>
            <person name="Steindorff A.S."/>
            <person name="Carver A."/>
            <person name="Calhoun S."/>
            <person name="Stillman K."/>
            <person name="Liu H."/>
            <person name="Lipzen A."/>
            <person name="Pangilinan J."/>
            <person name="Labutti K."/>
            <person name="Bruns T.D."/>
            <person name="Grigoriev I.V."/>
        </authorList>
    </citation>
    <scope>NUCLEOTIDE SEQUENCE [LARGE SCALE GENOMIC DNA]</scope>
    <source>
        <strain evidence="2 3">CBS 144469</strain>
    </source>
</reference>
<proteinExistence type="predicted"/>
<dbReference type="AlphaFoldDB" id="A0A8H6LYB3"/>
<evidence type="ECO:0000313" key="3">
    <source>
        <dbReference type="Proteomes" id="UP000521943"/>
    </source>
</evidence>
<dbReference type="OrthoDB" id="10274961at2759"/>
<protein>
    <submittedName>
        <fullName evidence="2">Uncharacterized protein</fullName>
    </submittedName>
</protein>
<accession>A0A8H6LYB3</accession>
<comment type="caution">
    <text evidence="2">The sequence shown here is derived from an EMBL/GenBank/DDBJ whole genome shotgun (WGS) entry which is preliminary data.</text>
</comment>
<evidence type="ECO:0000313" key="2">
    <source>
        <dbReference type="EMBL" id="KAF6745596.1"/>
    </source>
</evidence>
<feature type="region of interest" description="Disordered" evidence="1">
    <location>
        <begin position="70"/>
        <end position="91"/>
    </location>
</feature>
<gene>
    <name evidence="2" type="ORF">DFP72DRAFT_925581</name>
</gene>
<keyword evidence="3" id="KW-1185">Reference proteome</keyword>
<dbReference type="Proteomes" id="UP000521943">
    <property type="component" value="Unassembled WGS sequence"/>
</dbReference>
<name>A0A8H6LYB3_9AGAR</name>